<reference evidence="7 8" key="1">
    <citation type="journal article" date="2018" name="Mol. Plant">
        <title>The genome of Artemisia annua provides insight into the evolution of Asteraceae family and artemisinin biosynthesis.</title>
        <authorList>
            <person name="Shen Q."/>
            <person name="Zhang L."/>
            <person name="Liao Z."/>
            <person name="Wang S."/>
            <person name="Yan T."/>
            <person name="Shi P."/>
            <person name="Liu M."/>
            <person name="Fu X."/>
            <person name="Pan Q."/>
            <person name="Wang Y."/>
            <person name="Lv Z."/>
            <person name="Lu X."/>
            <person name="Zhang F."/>
            <person name="Jiang W."/>
            <person name="Ma Y."/>
            <person name="Chen M."/>
            <person name="Hao X."/>
            <person name="Li L."/>
            <person name="Tang Y."/>
            <person name="Lv G."/>
            <person name="Zhou Y."/>
            <person name="Sun X."/>
            <person name="Brodelius P.E."/>
            <person name="Rose J.K.C."/>
            <person name="Tang K."/>
        </authorList>
    </citation>
    <scope>NUCLEOTIDE SEQUENCE [LARGE SCALE GENOMIC DNA]</scope>
    <source>
        <strain evidence="8">cv. Huhao1</strain>
        <tissue evidence="7">Leaf</tissue>
    </source>
</reference>
<sequence length="450" mass="50609">MAVPTIDGSRKHKDASKNIFYDSPFVFKEAEKNVRDLVTSPFTKQIRDYDMPNGLKVPTNLKTYDGLSDPDDHLTMFMGTMDVHKLPEPAWCRFFQITLSGAARFWYDNLPSGSIDNFHELRNKFRNNFMQQRRFKKTQAEILGIRQHADESLKDYLARFGKETQHMTDRSNGMMTGAFISGLRPGGRYDKSKPFKYNVALPPAILSRFYLVYVMIDDPDDMTDFYVASHIVRVHQKREEAVSPTFTTAQLKSYIAVAKSKKPKLNAEARQILVDSYVALRKSDTAPGSRVAYRMTVRQLEALIRLSEAIARCHLDDEVHPRHVRLATRLLKTSEENQEDGDIGGNGSAQPSGADADMTNELPENAETTLNARTSILAAANPTGGRYDKAKPLKYKVALPPAILSMYTTSLVSRSLYTSGKSSSAAGLTMTVAKEPETRVLYRGWCTYAC</sequence>
<keyword evidence="4" id="KW-0238">DNA-binding</keyword>
<dbReference type="GO" id="GO:0000727">
    <property type="term" value="P:double-strand break repair via break-induced replication"/>
    <property type="evidence" value="ECO:0007669"/>
    <property type="project" value="TreeGrafter"/>
</dbReference>
<organism evidence="7 8">
    <name type="scientific">Artemisia annua</name>
    <name type="common">Sweet wormwood</name>
    <dbReference type="NCBI Taxonomy" id="35608"/>
    <lineage>
        <taxon>Eukaryota</taxon>
        <taxon>Viridiplantae</taxon>
        <taxon>Streptophyta</taxon>
        <taxon>Embryophyta</taxon>
        <taxon>Tracheophyta</taxon>
        <taxon>Spermatophyta</taxon>
        <taxon>Magnoliopsida</taxon>
        <taxon>eudicotyledons</taxon>
        <taxon>Gunneridae</taxon>
        <taxon>Pentapetalae</taxon>
        <taxon>asterids</taxon>
        <taxon>campanulids</taxon>
        <taxon>Asterales</taxon>
        <taxon>Asteraceae</taxon>
        <taxon>Asteroideae</taxon>
        <taxon>Anthemideae</taxon>
        <taxon>Artemisiinae</taxon>
        <taxon>Artemisia</taxon>
    </lineage>
</organism>
<evidence type="ECO:0000256" key="3">
    <source>
        <dbReference type="ARBA" id="ARBA00022840"/>
    </source>
</evidence>
<dbReference type="GO" id="GO:1990518">
    <property type="term" value="F:single-stranded 3'-5' DNA helicase activity"/>
    <property type="evidence" value="ECO:0007669"/>
    <property type="project" value="TreeGrafter"/>
</dbReference>
<name>A0A2U1NER6_ARTAN</name>
<evidence type="ECO:0000256" key="2">
    <source>
        <dbReference type="ARBA" id="ARBA00022741"/>
    </source>
</evidence>
<evidence type="ECO:0000313" key="7">
    <source>
        <dbReference type="EMBL" id="PWA71950.1"/>
    </source>
</evidence>
<dbReference type="Gene3D" id="3.40.50.300">
    <property type="entry name" value="P-loop containing nucleotide triphosphate hydrolases"/>
    <property type="match status" value="2"/>
</dbReference>
<dbReference type="GO" id="GO:0042555">
    <property type="term" value="C:MCM complex"/>
    <property type="evidence" value="ECO:0007669"/>
    <property type="project" value="TreeGrafter"/>
</dbReference>
<dbReference type="InterPro" id="IPR031327">
    <property type="entry name" value="MCM"/>
</dbReference>
<dbReference type="Pfam" id="PF17855">
    <property type="entry name" value="MCM_lid"/>
    <property type="match status" value="1"/>
</dbReference>
<dbReference type="PANTHER" id="PTHR11630:SF43">
    <property type="entry name" value="DNA REPLICATION LICENSING FACTOR MCM6"/>
    <property type="match status" value="1"/>
</dbReference>
<accession>A0A2U1NER6</accession>
<dbReference type="Pfam" id="PF03732">
    <property type="entry name" value="Retrotrans_gag"/>
    <property type="match status" value="1"/>
</dbReference>
<evidence type="ECO:0000313" key="8">
    <source>
        <dbReference type="Proteomes" id="UP000245207"/>
    </source>
</evidence>
<dbReference type="EC" id="3.6.4.12" evidence="1"/>
<keyword evidence="8" id="KW-1185">Reference proteome</keyword>
<dbReference type="InterPro" id="IPR001208">
    <property type="entry name" value="MCM_dom"/>
</dbReference>
<dbReference type="Pfam" id="PF00493">
    <property type="entry name" value="MCM"/>
    <property type="match status" value="2"/>
</dbReference>
<dbReference type="GO" id="GO:0005634">
    <property type="term" value="C:nucleus"/>
    <property type="evidence" value="ECO:0007669"/>
    <property type="project" value="TreeGrafter"/>
</dbReference>
<dbReference type="SMART" id="SM00350">
    <property type="entry name" value="MCM"/>
    <property type="match status" value="1"/>
</dbReference>
<proteinExistence type="predicted"/>
<feature type="domain" description="MCM C-terminal AAA(+) ATPase" evidence="6">
    <location>
        <begin position="186"/>
        <end position="231"/>
    </location>
</feature>
<dbReference type="GO" id="GO:0003697">
    <property type="term" value="F:single-stranded DNA binding"/>
    <property type="evidence" value="ECO:0007669"/>
    <property type="project" value="TreeGrafter"/>
</dbReference>
<gene>
    <name evidence="7" type="ORF">CTI12_AA273020</name>
</gene>
<dbReference type="SUPFAM" id="SSF52540">
    <property type="entry name" value="P-loop containing nucleoside triphosphate hydrolases"/>
    <property type="match status" value="1"/>
</dbReference>
<dbReference type="OrthoDB" id="1744952at2759"/>
<dbReference type="InterPro" id="IPR027417">
    <property type="entry name" value="P-loop_NTPase"/>
</dbReference>
<dbReference type="PROSITE" id="PS50051">
    <property type="entry name" value="MCM_2"/>
    <property type="match status" value="2"/>
</dbReference>
<evidence type="ECO:0000256" key="1">
    <source>
        <dbReference type="ARBA" id="ARBA00012551"/>
    </source>
</evidence>
<protein>
    <recommendedName>
        <fullName evidence="1">DNA helicase</fullName>
        <ecNumber evidence="1">3.6.4.12</ecNumber>
    </recommendedName>
</protein>
<evidence type="ECO:0000256" key="5">
    <source>
        <dbReference type="SAM" id="MobiDB-lite"/>
    </source>
</evidence>
<keyword evidence="3" id="KW-0067">ATP-binding</keyword>
<dbReference type="AlphaFoldDB" id="A0A2U1NER6"/>
<feature type="region of interest" description="Disordered" evidence="5">
    <location>
        <begin position="333"/>
        <end position="360"/>
    </location>
</feature>
<dbReference type="STRING" id="35608.A0A2U1NER6"/>
<dbReference type="InterPro" id="IPR005162">
    <property type="entry name" value="Retrotrans_gag_dom"/>
</dbReference>
<dbReference type="EMBL" id="PKPP01002992">
    <property type="protein sequence ID" value="PWA71950.1"/>
    <property type="molecule type" value="Genomic_DNA"/>
</dbReference>
<dbReference type="Proteomes" id="UP000245207">
    <property type="component" value="Unassembled WGS sequence"/>
</dbReference>
<comment type="caution">
    <text evidence="7">The sequence shown here is derived from an EMBL/GenBank/DDBJ whole genome shotgun (WGS) entry which is preliminary data.</text>
</comment>
<dbReference type="PANTHER" id="PTHR11630">
    <property type="entry name" value="DNA REPLICATION LICENSING FACTOR MCM FAMILY MEMBER"/>
    <property type="match status" value="1"/>
</dbReference>
<evidence type="ECO:0000256" key="4">
    <source>
        <dbReference type="ARBA" id="ARBA00023125"/>
    </source>
</evidence>
<dbReference type="GO" id="GO:1902969">
    <property type="term" value="P:mitotic DNA replication"/>
    <property type="evidence" value="ECO:0007669"/>
    <property type="project" value="TreeGrafter"/>
</dbReference>
<dbReference type="GO" id="GO:0005524">
    <property type="term" value="F:ATP binding"/>
    <property type="evidence" value="ECO:0007669"/>
    <property type="project" value="UniProtKB-KW"/>
</dbReference>
<feature type="domain" description="MCM C-terminal AAA(+) ATPase" evidence="6">
    <location>
        <begin position="368"/>
        <end position="407"/>
    </location>
</feature>
<evidence type="ECO:0000259" key="6">
    <source>
        <dbReference type="PROSITE" id="PS50051"/>
    </source>
</evidence>
<dbReference type="InterPro" id="IPR041562">
    <property type="entry name" value="MCM_lid"/>
</dbReference>
<keyword evidence="2" id="KW-0547">Nucleotide-binding</keyword>